<protein>
    <submittedName>
        <fullName evidence="1">Uncharacterized protein</fullName>
    </submittedName>
</protein>
<dbReference type="EMBL" id="SPHZ02000010">
    <property type="protein sequence ID" value="KAF0897133.1"/>
    <property type="molecule type" value="Genomic_DNA"/>
</dbReference>
<dbReference type="Proteomes" id="UP000479710">
    <property type="component" value="Unassembled WGS sequence"/>
</dbReference>
<dbReference type="PANTHER" id="PTHR31579:SF90">
    <property type="entry name" value="OS11G0437600 PROTEIN"/>
    <property type="match status" value="1"/>
</dbReference>
<comment type="caution">
    <text evidence="1">The sequence shown here is derived from an EMBL/GenBank/DDBJ whole genome shotgun (WGS) entry which is preliminary data.</text>
</comment>
<proteinExistence type="predicted"/>
<dbReference type="Pfam" id="PF04720">
    <property type="entry name" value="PDDEXK_6"/>
    <property type="match status" value="1"/>
</dbReference>
<evidence type="ECO:0000313" key="1">
    <source>
        <dbReference type="EMBL" id="KAF0897133.1"/>
    </source>
</evidence>
<dbReference type="PANTHER" id="PTHR31579">
    <property type="entry name" value="OS03G0796600 PROTEIN"/>
    <property type="match status" value="1"/>
</dbReference>
<sequence>MANKVRKAARRIRALLDCGGTANVDPFRNMLADEVARAAEEMAALRGARPAFRRAVASRLSDAGYDAAVCQTRWRATREVAAGNYEFIDVVTAVTAGAGKSATAGEQRYIVDVGFAAEFVVARPTEDYDLVLSVLPNILVAPPKVVQKVVKVAAKAARRSLKSQGLAVPPWRKKRFVGAKWLGPHRRTPDDTASVVAPRATAAGAGAGDAACRTVGFVLGTQIQPWLVRT</sequence>
<organism evidence="1 2">
    <name type="scientific">Oryza meyeriana var. granulata</name>
    <dbReference type="NCBI Taxonomy" id="110450"/>
    <lineage>
        <taxon>Eukaryota</taxon>
        <taxon>Viridiplantae</taxon>
        <taxon>Streptophyta</taxon>
        <taxon>Embryophyta</taxon>
        <taxon>Tracheophyta</taxon>
        <taxon>Spermatophyta</taxon>
        <taxon>Magnoliopsida</taxon>
        <taxon>Liliopsida</taxon>
        <taxon>Poales</taxon>
        <taxon>Poaceae</taxon>
        <taxon>BOP clade</taxon>
        <taxon>Oryzoideae</taxon>
        <taxon>Oryzeae</taxon>
        <taxon>Oryzinae</taxon>
        <taxon>Oryza</taxon>
        <taxon>Oryza meyeriana</taxon>
    </lineage>
</organism>
<accession>A0A6G1CBX3</accession>
<dbReference type="OrthoDB" id="548115at2759"/>
<evidence type="ECO:0000313" key="2">
    <source>
        <dbReference type="Proteomes" id="UP000479710"/>
    </source>
</evidence>
<dbReference type="InterPro" id="IPR006502">
    <property type="entry name" value="PDDEXK-like"/>
</dbReference>
<dbReference type="NCBIfam" id="TIGR01615">
    <property type="entry name" value="A_thal_3542"/>
    <property type="match status" value="1"/>
</dbReference>
<name>A0A6G1CBX3_9ORYZ</name>
<dbReference type="AlphaFoldDB" id="A0A6G1CBX3"/>
<reference evidence="1 2" key="1">
    <citation type="submission" date="2019-11" db="EMBL/GenBank/DDBJ databases">
        <title>Whole genome sequence of Oryza granulata.</title>
        <authorList>
            <person name="Li W."/>
        </authorList>
    </citation>
    <scope>NUCLEOTIDE SEQUENCE [LARGE SCALE GENOMIC DNA]</scope>
    <source>
        <strain evidence="2">cv. Menghai</strain>
        <tissue evidence="1">Leaf</tissue>
    </source>
</reference>
<keyword evidence="2" id="KW-1185">Reference proteome</keyword>
<gene>
    <name evidence="1" type="ORF">E2562_033728</name>
</gene>